<dbReference type="Pfam" id="PF19112">
    <property type="entry name" value="VanA_C"/>
    <property type="match status" value="1"/>
</dbReference>
<reference evidence="7 8" key="1">
    <citation type="journal article" date="2015" name="G3 (Bethesda)">
        <title>Insights into Ongoing Evolution of the Hexachlorocyclohexane Catabolic Pathway from Comparative Genomics of Ten Sphingomonadaceae Strains.</title>
        <authorList>
            <person name="Pearce S.L."/>
            <person name="Oakeshott J.G."/>
            <person name="Pandey G."/>
        </authorList>
    </citation>
    <scope>NUCLEOTIDE SEQUENCE [LARGE SCALE GENOMIC DNA]</scope>
    <source>
        <strain evidence="7 8">LL02</strain>
    </source>
</reference>
<dbReference type="SUPFAM" id="SSF55961">
    <property type="entry name" value="Bet v1-like"/>
    <property type="match status" value="1"/>
</dbReference>
<evidence type="ECO:0000256" key="4">
    <source>
        <dbReference type="ARBA" id="ARBA00023004"/>
    </source>
</evidence>
<keyword evidence="8" id="KW-1185">Reference proteome</keyword>
<organism evidence="7 8">
    <name type="scientific">Novosphingobium barchaimii LL02</name>
    <dbReference type="NCBI Taxonomy" id="1114963"/>
    <lineage>
        <taxon>Bacteria</taxon>
        <taxon>Pseudomonadati</taxon>
        <taxon>Pseudomonadota</taxon>
        <taxon>Alphaproteobacteria</taxon>
        <taxon>Sphingomonadales</taxon>
        <taxon>Sphingomonadaceae</taxon>
        <taxon>Novosphingobium</taxon>
    </lineage>
</organism>
<evidence type="ECO:0000313" key="7">
    <source>
        <dbReference type="EMBL" id="KMS51658.1"/>
    </source>
</evidence>
<dbReference type="CDD" id="cd08878">
    <property type="entry name" value="RHO_alpha_C_DMO-like"/>
    <property type="match status" value="1"/>
</dbReference>
<name>A0A0J7XKM1_9SPHN</name>
<dbReference type="GO" id="GO:0051537">
    <property type="term" value="F:2 iron, 2 sulfur cluster binding"/>
    <property type="evidence" value="ECO:0007669"/>
    <property type="project" value="UniProtKB-KW"/>
</dbReference>
<keyword evidence="4" id="KW-0408">Iron</keyword>
<dbReference type="InterPro" id="IPR044043">
    <property type="entry name" value="VanA_C_cat"/>
</dbReference>
<evidence type="ECO:0000256" key="2">
    <source>
        <dbReference type="ARBA" id="ARBA00022723"/>
    </source>
</evidence>
<sequence length="354" mass="39817">MPFLKNTWYVAANAPELDQDMVSRMICGEQIVMFRTSTGEVSAIQDRCPHRFVPLSMGRRVGDSLECGYHGLRFDGTGACVDAPNDDDNQKARACVKSYRAVERYSVVWIWMGDPALADEEKIPAFEFLADQENYTCCQGYSHIKGNYQLISDNLLDLSHIHYLHPGIHEGSSFADFTNKVQRDGDTVWSMLWRHHYHVDAAKRPFFGMPGDAEDVEGQGHARWDAPGVLFVNTAWWDHGSSFEEGVRTPNAHLITPETETTSHYFWASGRNFARDNEAVTTATAATMKNVFETQDGPMVEAQQRDMGHSTDFLDHKPIILKADAAGVMARRIMSQKIRAEQPSKNADVLQPAE</sequence>
<dbReference type="PATRIC" id="fig|1114963.3.peg.4273"/>
<comment type="caution">
    <text evidence="7">The sequence shown here is derived from an EMBL/GenBank/DDBJ whole genome shotgun (WGS) entry which is preliminary data.</text>
</comment>
<dbReference type="InterPro" id="IPR050584">
    <property type="entry name" value="Cholesterol_7-desaturase"/>
</dbReference>
<evidence type="ECO:0000256" key="3">
    <source>
        <dbReference type="ARBA" id="ARBA00023002"/>
    </source>
</evidence>
<proteinExistence type="predicted"/>
<dbReference type="Pfam" id="PF00355">
    <property type="entry name" value="Rieske"/>
    <property type="match status" value="1"/>
</dbReference>
<keyword evidence="2" id="KW-0479">Metal-binding</keyword>
<evidence type="ECO:0000313" key="8">
    <source>
        <dbReference type="Proteomes" id="UP000052268"/>
    </source>
</evidence>
<dbReference type="SUPFAM" id="SSF50022">
    <property type="entry name" value="ISP domain"/>
    <property type="match status" value="1"/>
</dbReference>
<keyword evidence="5" id="KW-0411">Iron-sulfur</keyword>
<gene>
    <name evidence="7" type="ORF">V474_03240</name>
</gene>
<dbReference type="AlphaFoldDB" id="A0A0J7XKM1"/>
<evidence type="ECO:0000256" key="5">
    <source>
        <dbReference type="ARBA" id="ARBA00023014"/>
    </source>
</evidence>
<evidence type="ECO:0000256" key="1">
    <source>
        <dbReference type="ARBA" id="ARBA00022714"/>
    </source>
</evidence>
<dbReference type="PANTHER" id="PTHR21266">
    <property type="entry name" value="IRON-SULFUR DOMAIN CONTAINING PROTEIN"/>
    <property type="match status" value="1"/>
</dbReference>
<dbReference type="GO" id="GO:0016491">
    <property type="term" value="F:oxidoreductase activity"/>
    <property type="evidence" value="ECO:0007669"/>
    <property type="project" value="UniProtKB-KW"/>
</dbReference>
<dbReference type="Gene3D" id="2.102.10.10">
    <property type="entry name" value="Rieske [2Fe-2S] iron-sulphur domain"/>
    <property type="match status" value="1"/>
</dbReference>
<evidence type="ECO:0000259" key="6">
    <source>
        <dbReference type="PROSITE" id="PS51296"/>
    </source>
</evidence>
<keyword evidence="3" id="KW-0560">Oxidoreductase</keyword>
<dbReference type="PROSITE" id="PS51296">
    <property type="entry name" value="RIESKE"/>
    <property type="match status" value="1"/>
</dbReference>
<dbReference type="InterPro" id="IPR036922">
    <property type="entry name" value="Rieske_2Fe-2S_sf"/>
</dbReference>
<protein>
    <recommendedName>
        <fullName evidence="6">Rieske domain-containing protein</fullName>
    </recommendedName>
</protein>
<dbReference type="PANTHER" id="PTHR21266:SF60">
    <property type="entry name" value="3-KETOSTEROID-9-ALPHA-MONOOXYGENASE, OXYGENASE COMPONENT"/>
    <property type="match status" value="1"/>
</dbReference>
<dbReference type="Gene3D" id="3.90.380.10">
    <property type="entry name" value="Naphthalene 1,2-dioxygenase Alpha Subunit, Chain A, domain 1"/>
    <property type="match status" value="1"/>
</dbReference>
<accession>A0A0J7XKM1</accession>
<dbReference type="Proteomes" id="UP000052268">
    <property type="component" value="Unassembled WGS sequence"/>
</dbReference>
<dbReference type="InterPro" id="IPR017941">
    <property type="entry name" value="Rieske_2Fe-2S"/>
</dbReference>
<feature type="domain" description="Rieske" evidence="6">
    <location>
        <begin position="8"/>
        <end position="110"/>
    </location>
</feature>
<dbReference type="GO" id="GO:0046872">
    <property type="term" value="F:metal ion binding"/>
    <property type="evidence" value="ECO:0007669"/>
    <property type="project" value="UniProtKB-KW"/>
</dbReference>
<keyword evidence="1" id="KW-0001">2Fe-2S</keyword>
<dbReference type="EMBL" id="JACU01000011">
    <property type="protein sequence ID" value="KMS51658.1"/>
    <property type="molecule type" value="Genomic_DNA"/>
</dbReference>